<accession>A0ACC1N501</accession>
<dbReference type="EMBL" id="JANJQO010000839">
    <property type="protein sequence ID" value="KAJ2974360.1"/>
    <property type="molecule type" value="Genomic_DNA"/>
</dbReference>
<comment type="caution">
    <text evidence="1">The sequence shown here is derived from an EMBL/GenBank/DDBJ whole genome shotgun (WGS) entry which is preliminary data.</text>
</comment>
<organism evidence="1 2">
    <name type="scientific">Zarea fungicola</name>
    <dbReference type="NCBI Taxonomy" id="93591"/>
    <lineage>
        <taxon>Eukaryota</taxon>
        <taxon>Fungi</taxon>
        <taxon>Dikarya</taxon>
        <taxon>Ascomycota</taxon>
        <taxon>Pezizomycotina</taxon>
        <taxon>Sordariomycetes</taxon>
        <taxon>Hypocreomycetidae</taxon>
        <taxon>Hypocreales</taxon>
        <taxon>Cordycipitaceae</taxon>
        <taxon>Zarea</taxon>
    </lineage>
</organism>
<evidence type="ECO:0000313" key="2">
    <source>
        <dbReference type="Proteomes" id="UP001143910"/>
    </source>
</evidence>
<proteinExistence type="predicted"/>
<protein>
    <submittedName>
        <fullName evidence="1">Uncharacterized protein</fullName>
    </submittedName>
</protein>
<name>A0ACC1N501_9HYPO</name>
<reference evidence="1" key="1">
    <citation type="submission" date="2022-08" db="EMBL/GenBank/DDBJ databases">
        <title>Genome Sequence of Lecanicillium fungicola.</title>
        <authorList>
            <person name="Buettner E."/>
        </authorList>
    </citation>
    <scope>NUCLEOTIDE SEQUENCE</scope>
    <source>
        <strain evidence="1">Babe33</strain>
    </source>
</reference>
<gene>
    <name evidence="1" type="ORF">NQ176_g6098</name>
</gene>
<evidence type="ECO:0000313" key="1">
    <source>
        <dbReference type="EMBL" id="KAJ2974360.1"/>
    </source>
</evidence>
<sequence>MADLKLDCQESANDEAKFAYARPRRKILGPSCIAVPTANNINIEHKSPSPDLAFDYLSWIVEPDWATSTTVSLACEDQRFDKKHRENAHVGDNTESDMEKAVSEASEMSENEYPTGTKFIFIVVALVLAMFLLSLDMTIVATAIPNITKEFDGIDKVGWYGAAFFLTVGAFQSTWGKIFKYFSLKASYLMSILIFEVGSAICGAAPNAEALIIGRAIAGLGASGLGAGAYTIIAFAAPPSKRPAFTGILGAAYGVASVIGPLLGGAFTDKVSWRWCFYINLPIGAVSAGVIFLFFQAPSSAVPQKATLKEKILQMDLPGVGLVMGATVAYILALQYGGSVQSWKSSVVIGLIVGFILIIASWIALQYFQGDRAMIDPNLIKNRTLILAFMFSFIFAGGFFVSVYYIPIYFQSIQNASPTESGVRNLPFIISFTIATIVSGFVITATGYYQPLFLGGGALGVVGASMLYLLSPSTSTGAWIGYQIVAGVGWGTGFQVPMITVQGTVQPKDLAAATGMLLFFQGLGGAFVLSAAQSAFVNQMVNYVLQRAPGIDKSTLIFTGATGIRQAFSAEETSIVVDGYMRGLKVVFALCIAATGLATVVATGHRWKKLKGASAATAV</sequence>
<keyword evidence="2" id="KW-1185">Reference proteome</keyword>
<dbReference type="Proteomes" id="UP001143910">
    <property type="component" value="Unassembled WGS sequence"/>
</dbReference>